<dbReference type="Gene3D" id="2.70.70.10">
    <property type="entry name" value="Glucose Permease (Domain IIA)"/>
    <property type="match status" value="1"/>
</dbReference>
<keyword evidence="1" id="KW-1133">Transmembrane helix</keyword>
<evidence type="ECO:0000256" key="1">
    <source>
        <dbReference type="SAM" id="Phobius"/>
    </source>
</evidence>
<dbReference type="KEGG" id="tic:FH039_09675"/>
<dbReference type="EMBL" id="CP040846">
    <property type="protein sequence ID" value="QDA31811.1"/>
    <property type="molecule type" value="Genomic_DNA"/>
</dbReference>
<keyword evidence="1" id="KW-0472">Membrane</keyword>
<sequence>MDKLAEKLQYLGLLGFFGFLYRPLMLLFLFFLVPWVATLLNILRDGDRKREHWIELQILLISLLNPFIFRQTFLHSIGQLLAMRKSHPSPGEYVQKTELYLPFEGFWTAENGGITKEESHSWEIINQRYAYDFLVKDENGKTHRGSGENLEDYYAYGKPVLAPADGVVTEVRDGVPDNPPRKVLWTIRDFRGNFVLIKHDEGEYSFLAHLKKGSVWVKPGQRVKKGDVIGLCGNSGFSTEPHLHFHVQDSPNFFSGVGLPVKFSRFYRKDNSGVVFIERDYIRRGWVVAPAE</sequence>
<feature type="domain" description="M23ase beta-sheet core" evidence="2">
    <location>
        <begin position="155"/>
        <end position="248"/>
    </location>
</feature>
<name>A0A4Y5SP07_9EURY</name>
<dbReference type="SUPFAM" id="SSF51261">
    <property type="entry name" value="Duplicated hybrid motif"/>
    <property type="match status" value="1"/>
</dbReference>
<protein>
    <submittedName>
        <fullName evidence="3">M23 family metallopeptidase</fullName>
    </submittedName>
</protein>
<evidence type="ECO:0000259" key="2">
    <source>
        <dbReference type="Pfam" id="PF01551"/>
    </source>
</evidence>
<dbReference type="CDD" id="cd12797">
    <property type="entry name" value="M23_peptidase"/>
    <property type="match status" value="1"/>
</dbReference>
<reference evidence="3 4" key="1">
    <citation type="submission" date="2019-06" db="EMBL/GenBank/DDBJ databases">
        <title>Thermococcus indicus sp. nov., a Fe(III)-reducing hyperthermophilic archaeon isolated from the Onnuri vent field of the Central Indian Ocean ridge.</title>
        <authorList>
            <person name="Lim J.K."/>
            <person name="Kim Y.J."/>
            <person name="Kwon K.K."/>
        </authorList>
    </citation>
    <scope>NUCLEOTIDE SEQUENCE [LARGE SCALE GENOMIC DNA]</scope>
    <source>
        <strain evidence="3 4">IOH1</strain>
    </source>
</reference>
<keyword evidence="4" id="KW-1185">Reference proteome</keyword>
<dbReference type="AlphaFoldDB" id="A0A4Y5SP07"/>
<organism evidence="3 4">
    <name type="scientific">Thermococcus indicus</name>
    <dbReference type="NCBI Taxonomy" id="2586643"/>
    <lineage>
        <taxon>Archaea</taxon>
        <taxon>Methanobacteriati</taxon>
        <taxon>Methanobacteriota</taxon>
        <taxon>Thermococci</taxon>
        <taxon>Thermococcales</taxon>
        <taxon>Thermococcaceae</taxon>
        <taxon>Thermococcus</taxon>
    </lineage>
</organism>
<dbReference type="RefSeq" id="WP_139681144.1">
    <property type="nucleotide sequence ID" value="NZ_CP040846.1"/>
</dbReference>
<dbReference type="OrthoDB" id="7494at2157"/>
<dbReference type="Pfam" id="PF01551">
    <property type="entry name" value="Peptidase_M23"/>
    <property type="match status" value="1"/>
</dbReference>
<dbReference type="PANTHER" id="PTHR21666:SF270">
    <property type="entry name" value="MUREIN HYDROLASE ACTIVATOR ENVC"/>
    <property type="match status" value="1"/>
</dbReference>
<gene>
    <name evidence="3" type="ORF">FH039_09675</name>
</gene>
<dbReference type="PANTHER" id="PTHR21666">
    <property type="entry name" value="PEPTIDASE-RELATED"/>
    <property type="match status" value="1"/>
</dbReference>
<dbReference type="InterPro" id="IPR050570">
    <property type="entry name" value="Cell_wall_metabolism_enzyme"/>
</dbReference>
<dbReference type="InterPro" id="IPR011055">
    <property type="entry name" value="Dup_hybrid_motif"/>
</dbReference>
<accession>A0A4Y5SP07</accession>
<evidence type="ECO:0000313" key="3">
    <source>
        <dbReference type="EMBL" id="QDA31811.1"/>
    </source>
</evidence>
<keyword evidence="1" id="KW-0812">Transmembrane</keyword>
<dbReference type="GeneID" id="40475453"/>
<dbReference type="Proteomes" id="UP000306007">
    <property type="component" value="Chromosome"/>
</dbReference>
<dbReference type="InterPro" id="IPR016047">
    <property type="entry name" value="M23ase_b-sheet_dom"/>
</dbReference>
<proteinExistence type="predicted"/>
<dbReference type="GO" id="GO:0004222">
    <property type="term" value="F:metalloendopeptidase activity"/>
    <property type="evidence" value="ECO:0007669"/>
    <property type="project" value="TreeGrafter"/>
</dbReference>
<evidence type="ECO:0000313" key="4">
    <source>
        <dbReference type="Proteomes" id="UP000306007"/>
    </source>
</evidence>
<feature type="transmembrane region" description="Helical" evidence="1">
    <location>
        <begin position="20"/>
        <end position="40"/>
    </location>
</feature>